<gene>
    <name evidence="2" type="ORF">LCGC14_1592250</name>
</gene>
<evidence type="ECO:0000313" key="2">
    <source>
        <dbReference type="EMBL" id="KKM25710.1"/>
    </source>
</evidence>
<comment type="caution">
    <text evidence="2">The sequence shown here is derived from an EMBL/GenBank/DDBJ whole genome shotgun (WGS) entry which is preliminary data.</text>
</comment>
<accession>A0A0F9LE55</accession>
<dbReference type="PANTHER" id="PTHR39181">
    <property type="entry name" value="TYROSINE-PROTEIN PHOSPHATASE YWQE"/>
    <property type="match status" value="1"/>
</dbReference>
<dbReference type="InterPro" id="IPR016195">
    <property type="entry name" value="Pol/histidinol_Pase-like"/>
</dbReference>
<dbReference type="PANTHER" id="PTHR39181:SF1">
    <property type="entry name" value="TYROSINE-PROTEIN PHOSPHATASE YWQE"/>
    <property type="match status" value="1"/>
</dbReference>
<dbReference type="Gene3D" id="3.20.20.140">
    <property type="entry name" value="Metal-dependent hydrolases"/>
    <property type="match status" value="1"/>
</dbReference>
<organism evidence="2">
    <name type="scientific">marine sediment metagenome</name>
    <dbReference type="NCBI Taxonomy" id="412755"/>
    <lineage>
        <taxon>unclassified sequences</taxon>
        <taxon>metagenomes</taxon>
        <taxon>ecological metagenomes</taxon>
    </lineage>
</organism>
<evidence type="ECO:0008006" key="3">
    <source>
        <dbReference type="Google" id="ProtNLM"/>
    </source>
</evidence>
<dbReference type="AlphaFoldDB" id="A0A0F9LE55"/>
<dbReference type="GO" id="GO:0030145">
    <property type="term" value="F:manganese ion binding"/>
    <property type="evidence" value="ECO:0007669"/>
    <property type="project" value="InterPro"/>
</dbReference>
<keyword evidence="1" id="KW-0378">Hydrolase</keyword>
<name>A0A0F9LE55_9ZZZZ</name>
<dbReference type="PIRSF" id="PIRSF016557">
    <property type="entry name" value="Caps_synth_CpsB"/>
    <property type="match status" value="1"/>
</dbReference>
<dbReference type="EMBL" id="LAZR01012659">
    <property type="protein sequence ID" value="KKM25710.1"/>
    <property type="molecule type" value="Genomic_DNA"/>
</dbReference>
<reference evidence="2" key="1">
    <citation type="journal article" date="2015" name="Nature">
        <title>Complex archaea that bridge the gap between prokaryotes and eukaryotes.</title>
        <authorList>
            <person name="Spang A."/>
            <person name="Saw J.H."/>
            <person name="Jorgensen S.L."/>
            <person name="Zaremba-Niedzwiedzka K."/>
            <person name="Martijn J."/>
            <person name="Lind A.E."/>
            <person name="van Eijk R."/>
            <person name="Schleper C."/>
            <person name="Guy L."/>
            <person name="Ettema T.J."/>
        </authorList>
    </citation>
    <scope>NUCLEOTIDE SEQUENCE</scope>
</reference>
<sequence length="283" mass="30969">MTMDALHVENLSEAQRRRLSRFNADRCVDVHCHCLGGLDDGPANMSEAIRLCRAAAEDGITHVIATPHQLGRYETQTSGERIARAVDELNELLQREGVPLQVESGAEIRVDPRIPELLQRGELLPLGRGGRYVLLELPHEAFVNPLPLLRRLKDADVVPVIAHPERCSYLAGRQAAVASWLSAGAVLQLTAGSLVGMCGDGAMQLAWRWLRAGWVSLIASDAHDTAARRSALTAAIDQLVGRLGHAAARRLCIENPQRVWAGEPLAGRLPVLHGEYRRWPTSP</sequence>
<protein>
    <recommendedName>
        <fullName evidence="3">Protein-tyrosine-phosphatase</fullName>
    </recommendedName>
</protein>
<dbReference type="Pfam" id="PF19567">
    <property type="entry name" value="CpsB_CapC"/>
    <property type="match status" value="1"/>
</dbReference>
<proteinExistence type="predicted"/>
<dbReference type="InterPro" id="IPR016667">
    <property type="entry name" value="Caps_polysacc_synth_CpsB/CapC"/>
</dbReference>
<dbReference type="GO" id="GO:0004725">
    <property type="term" value="F:protein tyrosine phosphatase activity"/>
    <property type="evidence" value="ECO:0007669"/>
    <property type="project" value="InterPro"/>
</dbReference>
<evidence type="ECO:0000256" key="1">
    <source>
        <dbReference type="ARBA" id="ARBA00022801"/>
    </source>
</evidence>
<dbReference type="SUPFAM" id="SSF89550">
    <property type="entry name" value="PHP domain-like"/>
    <property type="match status" value="1"/>
</dbReference>